<dbReference type="Pfam" id="PF07308">
    <property type="entry name" value="DUF1456"/>
    <property type="match status" value="2"/>
</dbReference>
<proteinExistence type="predicted"/>
<dbReference type="EMBL" id="JAWONS010000329">
    <property type="protein sequence ID" value="MDW2800765.1"/>
    <property type="molecule type" value="Genomic_DNA"/>
</dbReference>
<name>A0ABU4GT12_9CLOT</name>
<dbReference type="PANTHER" id="PTHR37805">
    <property type="entry name" value="CYTOPLASMIC PROTEIN-RELATED"/>
    <property type="match status" value="1"/>
</dbReference>
<keyword evidence="2" id="KW-1185">Reference proteome</keyword>
<accession>A0ABU4GT12</accession>
<comment type="caution">
    <text evidence="1">The sequence shown here is derived from an EMBL/GenBank/DDBJ whole genome shotgun (WGS) entry which is preliminary data.</text>
</comment>
<dbReference type="PANTHER" id="PTHR37805:SF1">
    <property type="entry name" value="CYTOPLASMIC PROTEIN"/>
    <property type="match status" value="1"/>
</dbReference>
<protein>
    <submittedName>
        <fullName evidence="1">DUF1456 family protein</fullName>
    </submittedName>
</protein>
<reference evidence="1 2" key="1">
    <citation type="submission" date="2023-10" db="EMBL/GenBank/DDBJ databases">
        <title>A novel Glycoside Hydrolase 43-Like Enzyme from Clostrdium boliviensis is an Endo-xylanase, and a Candidate for Xylooligosaccharides Production from Different Xylan Substrates.</title>
        <authorList>
            <person name="Alvarez M.T."/>
            <person name="Rocabado-Villegas L.R."/>
            <person name="Salas-Veizaga D.M."/>
            <person name="Linares-Pasten J.A."/>
            <person name="Gudmundsdottir E.E."/>
            <person name="Hreggvidsson G.O."/>
            <person name="Adlercreutz P."/>
            <person name="Nordberg Karlsson E."/>
        </authorList>
    </citation>
    <scope>NUCLEOTIDE SEQUENCE [LARGE SCALE GENOMIC DNA]</scope>
    <source>
        <strain evidence="1 2">E-1</strain>
    </source>
</reference>
<evidence type="ECO:0000313" key="1">
    <source>
        <dbReference type="EMBL" id="MDW2800765.1"/>
    </source>
</evidence>
<dbReference type="InterPro" id="IPR009921">
    <property type="entry name" value="YehS-like"/>
</dbReference>
<dbReference type="Proteomes" id="UP001276854">
    <property type="component" value="Unassembled WGS sequence"/>
</dbReference>
<dbReference type="RefSeq" id="WP_318066924.1">
    <property type="nucleotide sequence ID" value="NZ_JAWONS010000329.1"/>
</dbReference>
<organism evidence="1 2">
    <name type="scientific">Clostridium boliviensis</name>
    <dbReference type="NCBI Taxonomy" id="318465"/>
    <lineage>
        <taxon>Bacteria</taxon>
        <taxon>Bacillati</taxon>
        <taxon>Bacillota</taxon>
        <taxon>Clostridia</taxon>
        <taxon>Eubacteriales</taxon>
        <taxon>Clostridiaceae</taxon>
        <taxon>Clostridium</taxon>
    </lineage>
</organism>
<gene>
    <name evidence="1" type="ORF">RZO55_24650</name>
</gene>
<evidence type="ECO:0000313" key="2">
    <source>
        <dbReference type="Proteomes" id="UP001276854"/>
    </source>
</evidence>
<sequence>MENIDILKRLRYALDIKDSDMAEIFKLGGVMQTKAQVQELLAFKADSDTDSLKNICNNHMLESFLNGFITFKRGRKEAKPGESVKPNFLIEDDRNVNNVFLKKVKIALAFTGEDMLAAFKAGGAELSNGELSALLRREGQRNYKVCGDRYIKVFLKGLSERYRKK</sequence>